<dbReference type="Proteomes" id="UP000038802">
    <property type="component" value="Unassembled WGS sequence"/>
</dbReference>
<sequence length="55" mass="5636">MIARLSATKKSMVRVPSGTVKLRTQACVSSPGPEPSPSSSTGRKYGLRSSASALG</sequence>
<name>A0A0U0S138_MYCTX</name>
<dbReference type="AlphaFoldDB" id="A0A0U0S138"/>
<feature type="region of interest" description="Disordered" evidence="1">
    <location>
        <begin position="23"/>
        <end position="55"/>
    </location>
</feature>
<protein>
    <submittedName>
        <fullName evidence="2">Uncharacterized protein</fullName>
    </submittedName>
</protein>
<evidence type="ECO:0000256" key="1">
    <source>
        <dbReference type="SAM" id="MobiDB-lite"/>
    </source>
</evidence>
<reference evidence="3" key="3">
    <citation type="submission" date="2015-03" db="EMBL/GenBank/DDBJ databases">
        <authorList>
            <consortium name="Pathogen Informatics"/>
            <person name="Murphy D."/>
        </authorList>
    </citation>
    <scope>NUCLEOTIDE SEQUENCE</scope>
    <source>
        <strain evidence="3">N09902308</strain>
    </source>
</reference>
<dbReference type="EMBL" id="CSBK01002742">
    <property type="protein sequence ID" value="CPA17411.1"/>
    <property type="molecule type" value="Genomic_DNA"/>
</dbReference>
<dbReference type="EMBL" id="CSAE01000106">
    <property type="protein sequence ID" value="COV39732.1"/>
    <property type="molecule type" value="Genomic_DNA"/>
</dbReference>
<dbReference type="Proteomes" id="UP000039021">
    <property type="component" value="Unassembled WGS sequence"/>
</dbReference>
<accession>A0A0U0S138</accession>
<gene>
    <name evidence="2" type="ORF">ERS007703_01304</name>
    <name evidence="3" type="ORF">ERS007739_04412</name>
</gene>
<evidence type="ECO:0000313" key="4">
    <source>
        <dbReference type="Proteomes" id="UP000038802"/>
    </source>
</evidence>
<evidence type="ECO:0000313" key="5">
    <source>
        <dbReference type="Proteomes" id="UP000039021"/>
    </source>
</evidence>
<evidence type="ECO:0000313" key="3">
    <source>
        <dbReference type="EMBL" id="CPA17411.1"/>
    </source>
</evidence>
<reference evidence="2" key="1">
    <citation type="submission" date="2015-03" db="EMBL/GenBank/DDBJ databases">
        <authorList>
            <person name="Murphy D."/>
        </authorList>
    </citation>
    <scope>NUCLEOTIDE SEQUENCE [LARGE SCALE GENOMIC DNA]</scope>
    <source>
        <strain evidence="2">K00500041</strain>
    </source>
</reference>
<proteinExistence type="predicted"/>
<reference evidence="4 5" key="2">
    <citation type="submission" date="2015-03" db="EMBL/GenBank/DDBJ databases">
        <authorList>
            <consortium name="Pathogen Informatics"/>
        </authorList>
    </citation>
    <scope>NUCLEOTIDE SEQUENCE [LARGE SCALE GENOMIC DNA]</scope>
    <source>
        <strain evidence="4">K00500041</strain>
        <strain evidence="5">N09902308</strain>
    </source>
</reference>
<evidence type="ECO:0000313" key="2">
    <source>
        <dbReference type="EMBL" id="COV39732.1"/>
    </source>
</evidence>
<organism evidence="2 4">
    <name type="scientific">Mycobacterium tuberculosis</name>
    <dbReference type="NCBI Taxonomy" id="1773"/>
    <lineage>
        <taxon>Bacteria</taxon>
        <taxon>Bacillati</taxon>
        <taxon>Actinomycetota</taxon>
        <taxon>Actinomycetes</taxon>
        <taxon>Mycobacteriales</taxon>
        <taxon>Mycobacteriaceae</taxon>
        <taxon>Mycobacterium</taxon>
        <taxon>Mycobacterium tuberculosis complex</taxon>
    </lineage>
</organism>